<accession>A0A2R8CQV8</accession>
<feature type="chain" id="PRO_5015365699" description="Endolytic peptidoglycan transglycosylase RlpA" evidence="3">
    <location>
        <begin position="33"/>
        <end position="135"/>
    </location>
</feature>
<reference evidence="8" key="1">
    <citation type="submission" date="2018-03" db="EMBL/GenBank/DDBJ databases">
        <authorList>
            <person name="Navarro De La Torre S."/>
        </authorList>
    </citation>
    <scope>NUCLEOTIDE SEQUENCE [LARGE SCALE GENOMIC DNA]</scope>
    <source>
        <strain evidence="8">EAod3</strain>
    </source>
</reference>
<dbReference type="InterPro" id="IPR009009">
    <property type="entry name" value="RlpA-like_DPBB"/>
</dbReference>
<feature type="domain" description="RlpA-like protein double-psi beta-barrel" evidence="6">
    <location>
        <begin position="41"/>
        <end position="131"/>
    </location>
</feature>
<keyword evidence="8" id="KW-1185">Reference proteome</keyword>
<dbReference type="InterPro" id="IPR036908">
    <property type="entry name" value="RlpA-like_sf"/>
</dbReference>
<evidence type="ECO:0000256" key="4">
    <source>
        <dbReference type="RuleBase" id="RU003495"/>
    </source>
</evidence>
<dbReference type="GO" id="GO:0071555">
    <property type="term" value="P:cell wall organization"/>
    <property type="evidence" value="ECO:0007669"/>
    <property type="project" value="UniProtKB-KW"/>
</dbReference>
<dbReference type="InterPro" id="IPR012997">
    <property type="entry name" value="RplA"/>
</dbReference>
<dbReference type="CDD" id="cd22268">
    <property type="entry name" value="DPBB_RlpA-like"/>
    <property type="match status" value="1"/>
</dbReference>
<sequence precursor="true">MSIVSMPAKCWLKGQQLLALLCLLGLAGCAGSQLSDAPGATASGKASYYSDRHQGARTASGERYDKSALTAAHRSLSFGTRVRVTNLNNQRQTVVRINDRGPFSRGRVIDLSRAAAEQIGMIRSGVAPVKVEVLK</sequence>
<feature type="region of interest" description="Disordered" evidence="5">
    <location>
        <begin position="42"/>
        <end position="62"/>
    </location>
</feature>
<dbReference type="InterPro" id="IPR034718">
    <property type="entry name" value="RlpA"/>
</dbReference>
<dbReference type="GO" id="GO:0008932">
    <property type="term" value="F:lytic endotransglycosylase activity"/>
    <property type="evidence" value="ECO:0007669"/>
    <property type="project" value="UniProtKB-UniRule"/>
</dbReference>
<evidence type="ECO:0000313" key="7">
    <source>
        <dbReference type="EMBL" id="SPJ35277.1"/>
    </source>
</evidence>
<evidence type="ECO:0000256" key="1">
    <source>
        <dbReference type="ARBA" id="ARBA00023239"/>
    </source>
</evidence>
<proteinExistence type="inferred from homology"/>
<evidence type="ECO:0000259" key="6">
    <source>
        <dbReference type="Pfam" id="PF03330"/>
    </source>
</evidence>
<keyword evidence="3" id="KW-0732">Signal</keyword>
<dbReference type="Proteomes" id="UP000244934">
    <property type="component" value="Unassembled WGS sequence"/>
</dbReference>
<evidence type="ECO:0000256" key="5">
    <source>
        <dbReference type="SAM" id="MobiDB-lite"/>
    </source>
</evidence>
<dbReference type="NCBIfam" id="TIGR00413">
    <property type="entry name" value="rlpA"/>
    <property type="match status" value="1"/>
</dbReference>
<dbReference type="HAMAP" id="MF_02071">
    <property type="entry name" value="RlpA"/>
    <property type="match status" value="1"/>
</dbReference>
<dbReference type="PANTHER" id="PTHR34183">
    <property type="entry name" value="ENDOLYTIC PEPTIDOGLYCAN TRANSGLYCOSYLASE RLPA"/>
    <property type="match status" value="1"/>
</dbReference>
<evidence type="ECO:0000256" key="3">
    <source>
        <dbReference type="HAMAP-Rule" id="MF_02071"/>
    </source>
</evidence>
<gene>
    <name evidence="7" type="primary">rlpA_2</name>
    <name evidence="3" type="synonym">rlpA</name>
    <name evidence="7" type="ORF">KSP9073_03336</name>
</gene>
<dbReference type="Pfam" id="PF03330">
    <property type="entry name" value="DPBB_1"/>
    <property type="match status" value="1"/>
</dbReference>
<organism evidence="7 8">
    <name type="scientific">Kushneria phyllosphaerae</name>
    <dbReference type="NCBI Taxonomy" id="2100822"/>
    <lineage>
        <taxon>Bacteria</taxon>
        <taxon>Pseudomonadati</taxon>
        <taxon>Pseudomonadota</taxon>
        <taxon>Gammaproteobacteria</taxon>
        <taxon>Oceanospirillales</taxon>
        <taxon>Halomonadaceae</taxon>
        <taxon>Kushneria</taxon>
    </lineage>
</organism>
<dbReference type="RefSeq" id="WP_108844075.1">
    <property type="nucleotide sequence ID" value="NZ_ONZI01000005.1"/>
</dbReference>
<dbReference type="AlphaFoldDB" id="A0A2R8CQV8"/>
<keyword evidence="2 3" id="KW-0961">Cell wall biogenesis/degradation</keyword>
<feature type="signal peptide" evidence="3">
    <location>
        <begin position="1"/>
        <end position="32"/>
    </location>
</feature>
<dbReference type="SUPFAM" id="SSF50685">
    <property type="entry name" value="Barwin-like endoglucanases"/>
    <property type="match status" value="1"/>
</dbReference>
<feature type="compositionally biased region" description="Basic and acidic residues" evidence="5">
    <location>
        <begin position="50"/>
        <end position="62"/>
    </location>
</feature>
<comment type="similarity">
    <text evidence="3 4">Belongs to the RlpA family.</text>
</comment>
<dbReference type="EMBL" id="ONZI01000005">
    <property type="protein sequence ID" value="SPJ35277.1"/>
    <property type="molecule type" value="Genomic_DNA"/>
</dbReference>
<name>A0A2R8CQV8_9GAMM</name>
<dbReference type="GO" id="GO:0000270">
    <property type="term" value="P:peptidoglycan metabolic process"/>
    <property type="evidence" value="ECO:0007669"/>
    <property type="project" value="UniProtKB-UniRule"/>
</dbReference>
<protein>
    <recommendedName>
        <fullName evidence="3">Endolytic peptidoglycan transglycosylase RlpA</fullName>
        <ecNumber evidence="3">4.2.2.-</ecNumber>
    </recommendedName>
</protein>
<evidence type="ECO:0000313" key="8">
    <source>
        <dbReference type="Proteomes" id="UP000244934"/>
    </source>
</evidence>
<dbReference type="EC" id="4.2.2.-" evidence="3"/>
<keyword evidence="1 3" id="KW-0456">Lyase</keyword>
<dbReference type="PANTHER" id="PTHR34183:SF8">
    <property type="entry name" value="ENDOLYTIC PEPTIDOGLYCAN TRANSGLYCOSYLASE RLPA-RELATED"/>
    <property type="match status" value="1"/>
</dbReference>
<evidence type="ECO:0000256" key="2">
    <source>
        <dbReference type="ARBA" id="ARBA00023316"/>
    </source>
</evidence>
<dbReference type="OrthoDB" id="9779128at2"/>
<comment type="function">
    <text evidence="3">Lytic transglycosylase with a strong preference for naked glycan strands that lack stem peptides.</text>
</comment>
<dbReference type="Gene3D" id="2.40.40.10">
    <property type="entry name" value="RlpA-like domain"/>
    <property type="match status" value="1"/>
</dbReference>